<gene>
    <name evidence="5" type="ORF">KK060_05675</name>
</gene>
<evidence type="ECO:0000256" key="2">
    <source>
        <dbReference type="SAM" id="SignalP"/>
    </source>
</evidence>
<evidence type="ECO:0000259" key="4">
    <source>
        <dbReference type="Pfam" id="PF02897"/>
    </source>
</evidence>
<dbReference type="PANTHER" id="PTHR42776">
    <property type="entry name" value="SERINE PEPTIDASE S9 FAMILY MEMBER"/>
    <property type="match status" value="1"/>
</dbReference>
<feature type="chain" id="PRO_5046189456" evidence="2">
    <location>
        <begin position="22"/>
        <end position="645"/>
    </location>
</feature>
<feature type="signal peptide" evidence="2">
    <location>
        <begin position="1"/>
        <end position="21"/>
    </location>
</feature>
<dbReference type="PANTHER" id="PTHR42776:SF27">
    <property type="entry name" value="DIPEPTIDYL PEPTIDASE FAMILY MEMBER 6"/>
    <property type="match status" value="1"/>
</dbReference>
<keyword evidence="2" id="KW-0732">Signal</keyword>
<dbReference type="RefSeq" id="WP_254152724.1">
    <property type="nucleotide sequence ID" value="NZ_JAHESD010000008.1"/>
</dbReference>
<dbReference type="InterPro" id="IPR029058">
    <property type="entry name" value="AB_hydrolase_fold"/>
</dbReference>
<dbReference type="Gene3D" id="3.40.50.1820">
    <property type="entry name" value="alpha/beta hydrolase"/>
    <property type="match status" value="1"/>
</dbReference>
<dbReference type="Gene3D" id="2.120.10.30">
    <property type="entry name" value="TolB, C-terminal domain"/>
    <property type="match status" value="1"/>
</dbReference>
<accession>A0ABS5VMT3</accession>
<keyword evidence="6" id="KW-1185">Reference proteome</keyword>
<feature type="domain" description="Peptidase S9 prolyl oligopeptidase catalytic" evidence="3">
    <location>
        <begin position="439"/>
        <end position="642"/>
    </location>
</feature>
<sequence length="645" mass="71990">MIPKKIIRGILVSLLAMPSLAQQNIPVPDNLVTEGIPALPVTLVSDVKSYTESRGASLVEWHPLKKEMLIGTRFGNSNQIHHVAFPGGDRKQLTFFDEPVGSATFDPVAGSYFLFLKDIGGNEFSQIYRYDFSNKKITLLTNGKRSQNGGIRWSEKGDRIAYGSTQRNGKDRDIFVMNPLDSASKKLVAQNTGGGWGVVDWSVDDSKLLISEGISVNESRLYMLDLATGNKTRLLPEKDERSSFSGIALTEDGKGLYLITNKDNEFNRLAYYELANKKINYITNIPWDVEDAELSKDGKQLAFITNENGVSKLYILSTANNQYSAIANLPTGVMGGVSWSGDSKSVGITYVTYNSSSDVYEYNTDTKALTRWTESELGGMDISTLQEPKLITWKTFDGKNISGFLYKASSKFTGKRPVVINIHGGPEGQSLPVFQGRSNYFLNELGVSIIYPNVRGSTGYGKTFVDLDNGVKREESVKDIGALIDWIAQQPDLDKDRIMITGGSYGGYMTLAVAYLYSDKIRCSLDVVGISNFNTFMKNTEAYRRDLRRVEYGDERDPKMAEFFEKIAPLNHTDKIKKPLFIVQGGNDPRVPYTESIQMKDKIKQNGGTVWFLMAKDEGHGFRKKNNADFQFYATIAFVKQFLLN</sequence>
<keyword evidence="1" id="KW-0378">Hydrolase</keyword>
<evidence type="ECO:0000313" key="6">
    <source>
        <dbReference type="Proteomes" id="UP000772618"/>
    </source>
</evidence>
<comment type="caution">
    <text evidence="5">The sequence shown here is derived from an EMBL/GenBank/DDBJ whole genome shotgun (WGS) entry which is preliminary data.</text>
</comment>
<dbReference type="InterPro" id="IPR023302">
    <property type="entry name" value="Pept_S9A_N"/>
</dbReference>
<dbReference type="EMBL" id="JAHESD010000008">
    <property type="protein sequence ID" value="MBT1702759.1"/>
    <property type="molecule type" value="Genomic_DNA"/>
</dbReference>
<evidence type="ECO:0000259" key="3">
    <source>
        <dbReference type="Pfam" id="PF00326"/>
    </source>
</evidence>
<protein>
    <submittedName>
        <fullName evidence="5">S9 family peptidase</fullName>
    </submittedName>
</protein>
<dbReference type="Proteomes" id="UP000772618">
    <property type="component" value="Unassembled WGS sequence"/>
</dbReference>
<dbReference type="Pfam" id="PF00326">
    <property type="entry name" value="Peptidase_S9"/>
    <property type="match status" value="1"/>
</dbReference>
<dbReference type="Pfam" id="PF02897">
    <property type="entry name" value="Peptidase_S9_N"/>
    <property type="match status" value="1"/>
</dbReference>
<evidence type="ECO:0000256" key="1">
    <source>
        <dbReference type="ARBA" id="ARBA00022801"/>
    </source>
</evidence>
<dbReference type="SUPFAM" id="SSF82171">
    <property type="entry name" value="DPP6 N-terminal domain-like"/>
    <property type="match status" value="1"/>
</dbReference>
<name>A0ABS5VMT3_9BACT</name>
<evidence type="ECO:0000313" key="5">
    <source>
        <dbReference type="EMBL" id="MBT1702759.1"/>
    </source>
</evidence>
<reference evidence="5 6" key="1">
    <citation type="submission" date="2021-05" db="EMBL/GenBank/DDBJ databases">
        <title>A Polyphasic approach of four new species of the genus Ohtaekwangia: Ohtaekwangia histidinii sp. nov., Ohtaekwangia cretensis sp. nov., Ohtaekwangia indiensis sp. nov., Ohtaekwangia reichenbachii sp. nov. from diverse environment.</title>
        <authorList>
            <person name="Octaviana S."/>
        </authorList>
    </citation>
    <scope>NUCLEOTIDE SEQUENCE [LARGE SCALE GENOMIC DNA]</scope>
    <source>
        <strain evidence="5 6">PWU20</strain>
    </source>
</reference>
<proteinExistence type="predicted"/>
<dbReference type="InterPro" id="IPR011042">
    <property type="entry name" value="6-blade_b-propeller_TolB-like"/>
</dbReference>
<feature type="domain" description="Peptidase S9A N-terminal" evidence="4">
    <location>
        <begin position="110"/>
        <end position="373"/>
    </location>
</feature>
<dbReference type="InterPro" id="IPR001375">
    <property type="entry name" value="Peptidase_S9_cat"/>
</dbReference>
<organism evidence="5 6">
    <name type="scientific">Chryseosolibacter indicus</name>
    <dbReference type="NCBI Taxonomy" id="2782351"/>
    <lineage>
        <taxon>Bacteria</taxon>
        <taxon>Pseudomonadati</taxon>
        <taxon>Bacteroidota</taxon>
        <taxon>Cytophagia</taxon>
        <taxon>Cytophagales</taxon>
        <taxon>Chryseotaleaceae</taxon>
        <taxon>Chryseosolibacter</taxon>
    </lineage>
</organism>
<dbReference type="SUPFAM" id="SSF53474">
    <property type="entry name" value="alpha/beta-Hydrolases"/>
    <property type="match status" value="1"/>
</dbReference>